<dbReference type="InterPro" id="IPR045505">
    <property type="entry name" value="DUF6486"/>
</dbReference>
<dbReference type="NCBIfam" id="NF033879">
    <property type="entry name" value="smalltalk"/>
    <property type="match status" value="1"/>
</dbReference>
<dbReference type="Proteomes" id="UP000886851">
    <property type="component" value="Unassembled WGS sequence"/>
</dbReference>
<comment type="caution">
    <text evidence="1">The sequence shown here is derived from an EMBL/GenBank/DDBJ whole genome shotgun (WGS) entry which is preliminary data.</text>
</comment>
<reference evidence="1" key="2">
    <citation type="submission" date="2021-04" db="EMBL/GenBank/DDBJ databases">
        <authorList>
            <person name="Gilroy R."/>
        </authorList>
    </citation>
    <scope>NUCLEOTIDE SEQUENCE</scope>
    <source>
        <strain evidence="1">Gambia2-208</strain>
    </source>
</reference>
<dbReference type="AlphaFoldDB" id="A0A9D1ZKI4"/>
<evidence type="ECO:0000313" key="1">
    <source>
        <dbReference type="EMBL" id="HIY89271.1"/>
    </source>
</evidence>
<evidence type="ECO:0000313" key="2">
    <source>
        <dbReference type="Proteomes" id="UP000886851"/>
    </source>
</evidence>
<dbReference type="Pfam" id="PF20096">
    <property type="entry name" value="DUF6486"/>
    <property type="match status" value="1"/>
</dbReference>
<accession>A0A9D1ZKI4</accession>
<name>A0A9D1ZKI4_9BACE</name>
<organism evidence="1 2">
    <name type="scientific">Candidatus Bacteroides pullicola</name>
    <dbReference type="NCBI Taxonomy" id="2838475"/>
    <lineage>
        <taxon>Bacteria</taxon>
        <taxon>Pseudomonadati</taxon>
        <taxon>Bacteroidota</taxon>
        <taxon>Bacteroidia</taxon>
        <taxon>Bacteroidales</taxon>
        <taxon>Bacteroidaceae</taxon>
        <taxon>Bacteroides</taxon>
    </lineage>
</organism>
<sequence>MSKKDTWKMIIQTLISILTAIGTTLGMVSCVG</sequence>
<protein>
    <submittedName>
        <fullName evidence="1">Smalltalk protein</fullName>
    </submittedName>
</protein>
<reference evidence="1" key="1">
    <citation type="journal article" date="2021" name="PeerJ">
        <title>Extensive microbial diversity within the chicken gut microbiome revealed by metagenomics and culture.</title>
        <authorList>
            <person name="Gilroy R."/>
            <person name="Ravi A."/>
            <person name="Getino M."/>
            <person name="Pursley I."/>
            <person name="Horton D.L."/>
            <person name="Alikhan N.F."/>
            <person name="Baker D."/>
            <person name="Gharbi K."/>
            <person name="Hall N."/>
            <person name="Watson M."/>
            <person name="Adriaenssens E.M."/>
            <person name="Foster-Nyarko E."/>
            <person name="Jarju S."/>
            <person name="Secka A."/>
            <person name="Antonio M."/>
            <person name="Oren A."/>
            <person name="Chaudhuri R.R."/>
            <person name="La Ragione R."/>
            <person name="Hildebrand F."/>
            <person name="Pallen M.J."/>
        </authorList>
    </citation>
    <scope>NUCLEOTIDE SEQUENCE</scope>
    <source>
        <strain evidence="1">Gambia2-208</strain>
    </source>
</reference>
<dbReference type="PROSITE" id="PS51257">
    <property type="entry name" value="PROKAR_LIPOPROTEIN"/>
    <property type="match status" value="1"/>
</dbReference>
<gene>
    <name evidence="1" type="ORF">H9824_11305</name>
</gene>
<dbReference type="EMBL" id="DXCV01000079">
    <property type="protein sequence ID" value="HIY89271.1"/>
    <property type="molecule type" value="Genomic_DNA"/>
</dbReference>
<proteinExistence type="predicted"/>